<dbReference type="EMBL" id="JAPFRF010000002">
    <property type="protein sequence ID" value="KAJ7341589.1"/>
    <property type="molecule type" value="Genomic_DNA"/>
</dbReference>
<keyword evidence="2" id="KW-1185">Reference proteome</keyword>
<proteinExistence type="predicted"/>
<feature type="non-terminal residue" evidence="1">
    <location>
        <position position="1"/>
    </location>
</feature>
<evidence type="ECO:0000313" key="1">
    <source>
        <dbReference type="EMBL" id="KAJ7341589.1"/>
    </source>
</evidence>
<name>A0A9Q1B709_9SAUR</name>
<accession>A0A9Q1B709</accession>
<dbReference type="Proteomes" id="UP001142489">
    <property type="component" value="Unassembled WGS sequence"/>
</dbReference>
<comment type="caution">
    <text evidence="1">The sequence shown here is derived from an EMBL/GenBank/DDBJ whole genome shotgun (WGS) entry which is preliminary data.</text>
</comment>
<reference evidence="1" key="1">
    <citation type="journal article" date="2023" name="DNA Res.">
        <title>Chromosome-level genome assembly of Phrynocephalus forsythii using third-generation DNA sequencing and Hi-C analysis.</title>
        <authorList>
            <person name="Qi Y."/>
            <person name="Zhao W."/>
            <person name="Zhao Y."/>
            <person name="Niu C."/>
            <person name="Cao S."/>
            <person name="Zhang Y."/>
        </authorList>
    </citation>
    <scope>NUCLEOTIDE SEQUENCE</scope>
    <source>
        <tissue evidence="1">Muscle</tissue>
    </source>
</reference>
<gene>
    <name evidence="1" type="ORF">JRQ81_005875</name>
</gene>
<protein>
    <submittedName>
        <fullName evidence="1">Uncharacterized protein</fullName>
    </submittedName>
</protein>
<dbReference type="AlphaFoldDB" id="A0A9Q1B709"/>
<evidence type="ECO:0000313" key="2">
    <source>
        <dbReference type="Proteomes" id="UP001142489"/>
    </source>
</evidence>
<organism evidence="1 2">
    <name type="scientific">Phrynocephalus forsythii</name>
    <dbReference type="NCBI Taxonomy" id="171643"/>
    <lineage>
        <taxon>Eukaryota</taxon>
        <taxon>Metazoa</taxon>
        <taxon>Chordata</taxon>
        <taxon>Craniata</taxon>
        <taxon>Vertebrata</taxon>
        <taxon>Euteleostomi</taxon>
        <taxon>Lepidosauria</taxon>
        <taxon>Squamata</taxon>
        <taxon>Bifurcata</taxon>
        <taxon>Unidentata</taxon>
        <taxon>Episquamata</taxon>
        <taxon>Toxicofera</taxon>
        <taxon>Iguania</taxon>
        <taxon>Acrodonta</taxon>
        <taxon>Agamidae</taxon>
        <taxon>Agaminae</taxon>
        <taxon>Phrynocephalus</taxon>
    </lineage>
</organism>
<sequence length="75" mass="8707">MQFVEFLDTFWSIGKNVGPKQNLFGNCTNRQCSITALLALVVQNSFGTMRWQTYSGRTHRFTYCEQRRVSLVVPQ</sequence>